<dbReference type="CDD" id="cd03192">
    <property type="entry name" value="GST_C_Sigma_like"/>
    <property type="match status" value="1"/>
</dbReference>
<accession>A0A0B6Y0M1</accession>
<dbReference type="GO" id="GO:0005212">
    <property type="term" value="F:structural constituent of eye lens"/>
    <property type="evidence" value="ECO:0007669"/>
    <property type="project" value="UniProtKB-KW"/>
</dbReference>
<dbReference type="SFLD" id="SFLDG00363">
    <property type="entry name" value="AMPS_(cytGST):_Alpha-__Mu-__Pi"/>
    <property type="match status" value="1"/>
</dbReference>
<comment type="similarity">
    <text evidence="1">Belongs to the GST superfamily.</text>
</comment>
<dbReference type="FunFam" id="3.40.30.10:FF:000258">
    <property type="entry name" value="Glutathione S-transferase"/>
    <property type="match status" value="1"/>
</dbReference>
<dbReference type="InterPro" id="IPR040079">
    <property type="entry name" value="Glutathione_S-Trfase"/>
</dbReference>
<keyword evidence="2" id="KW-0273">Eye lens protein</keyword>
<organism evidence="5">
    <name type="scientific">Arion vulgaris</name>
    <dbReference type="NCBI Taxonomy" id="1028688"/>
    <lineage>
        <taxon>Eukaryota</taxon>
        <taxon>Metazoa</taxon>
        <taxon>Spiralia</taxon>
        <taxon>Lophotrochozoa</taxon>
        <taxon>Mollusca</taxon>
        <taxon>Gastropoda</taxon>
        <taxon>Heterobranchia</taxon>
        <taxon>Euthyneura</taxon>
        <taxon>Panpulmonata</taxon>
        <taxon>Eupulmonata</taxon>
        <taxon>Stylommatophora</taxon>
        <taxon>Helicina</taxon>
        <taxon>Arionoidea</taxon>
        <taxon>Arionidae</taxon>
        <taxon>Arion</taxon>
    </lineage>
</organism>
<dbReference type="PANTHER" id="PTHR11571:SF150">
    <property type="entry name" value="GLUTATHIONE S-TRANSFERASE"/>
    <property type="match status" value="1"/>
</dbReference>
<dbReference type="EMBL" id="HACG01002476">
    <property type="protein sequence ID" value="CEK49341.1"/>
    <property type="molecule type" value="Transcribed_RNA"/>
</dbReference>
<dbReference type="SFLD" id="SFLDG01205">
    <property type="entry name" value="AMPS.1"/>
    <property type="match status" value="1"/>
</dbReference>
<feature type="domain" description="GST N-terminal" evidence="3">
    <location>
        <begin position="4"/>
        <end position="81"/>
    </location>
</feature>
<protein>
    <recommendedName>
        <fullName evidence="6">Glutathione transferase</fullName>
    </recommendedName>
</protein>
<evidence type="ECO:0000259" key="3">
    <source>
        <dbReference type="PROSITE" id="PS50404"/>
    </source>
</evidence>
<dbReference type="InterPro" id="IPR036249">
    <property type="entry name" value="Thioredoxin-like_sf"/>
</dbReference>
<dbReference type="Pfam" id="PF14497">
    <property type="entry name" value="GST_C_3"/>
    <property type="match status" value="1"/>
</dbReference>
<evidence type="ECO:0000256" key="1">
    <source>
        <dbReference type="ARBA" id="ARBA00007409"/>
    </source>
</evidence>
<dbReference type="AlphaFoldDB" id="A0A0B6Y0M1"/>
<dbReference type="GO" id="GO:0004364">
    <property type="term" value="F:glutathione transferase activity"/>
    <property type="evidence" value="ECO:0007669"/>
    <property type="project" value="TreeGrafter"/>
</dbReference>
<gene>
    <name evidence="5" type="primary">ORF7392</name>
</gene>
<reference evidence="5" key="1">
    <citation type="submission" date="2014-12" db="EMBL/GenBank/DDBJ databases">
        <title>Insight into the proteome of Arion vulgaris.</title>
        <authorList>
            <person name="Aradska J."/>
            <person name="Bulat T."/>
            <person name="Smidak R."/>
            <person name="Sarate P."/>
            <person name="Gangsoo J."/>
            <person name="Sialana F."/>
            <person name="Bilban M."/>
            <person name="Lubec G."/>
        </authorList>
    </citation>
    <scope>NUCLEOTIDE SEQUENCE</scope>
    <source>
        <tissue evidence="5">Skin</tissue>
    </source>
</reference>
<name>A0A0B6Y0M1_9EUPU</name>
<dbReference type="GO" id="GO:0006749">
    <property type="term" value="P:glutathione metabolic process"/>
    <property type="evidence" value="ECO:0007669"/>
    <property type="project" value="TreeGrafter"/>
</dbReference>
<dbReference type="InterPro" id="IPR036282">
    <property type="entry name" value="Glutathione-S-Trfase_C_sf"/>
</dbReference>
<dbReference type="Pfam" id="PF02798">
    <property type="entry name" value="GST_N"/>
    <property type="match status" value="1"/>
</dbReference>
<dbReference type="InterPro" id="IPR010987">
    <property type="entry name" value="Glutathione-S-Trfase_C-like"/>
</dbReference>
<sequence>KIMTSYKLIYFDSRGRGELCRILFVLAGHKFEDVRLSLEDWKKLKPMTPFGQLPVLEIDGQPFTQFNALTTYLASQFGYYGENNLDKLKIDQIVCLIADFVNEVTKFYVEKDEVKKAELKKNFAEVVTPKYLGYLEQILKTNGTGYYVGNKLSLADLSVYDFVYNIKLKSPPNLLKDSPHISDLLQKIENL</sequence>
<evidence type="ECO:0000259" key="4">
    <source>
        <dbReference type="PROSITE" id="PS50405"/>
    </source>
</evidence>
<evidence type="ECO:0000256" key="2">
    <source>
        <dbReference type="ARBA" id="ARBA00022613"/>
    </source>
</evidence>
<feature type="non-terminal residue" evidence="5">
    <location>
        <position position="1"/>
    </location>
</feature>
<feature type="domain" description="GST C-terminal" evidence="4">
    <location>
        <begin position="83"/>
        <end position="191"/>
    </location>
</feature>
<dbReference type="SFLD" id="SFLDS00019">
    <property type="entry name" value="Glutathione_Transferase_(cytos"/>
    <property type="match status" value="1"/>
</dbReference>
<dbReference type="PANTHER" id="PTHR11571">
    <property type="entry name" value="GLUTATHIONE S-TRANSFERASE"/>
    <property type="match status" value="1"/>
</dbReference>
<dbReference type="Gene3D" id="1.20.1050.10">
    <property type="match status" value="1"/>
</dbReference>
<dbReference type="PROSITE" id="PS50405">
    <property type="entry name" value="GST_CTER"/>
    <property type="match status" value="1"/>
</dbReference>
<evidence type="ECO:0000313" key="5">
    <source>
        <dbReference type="EMBL" id="CEK49341.1"/>
    </source>
</evidence>
<dbReference type="SUPFAM" id="SSF47616">
    <property type="entry name" value="GST C-terminal domain-like"/>
    <property type="match status" value="1"/>
</dbReference>
<dbReference type="InterPro" id="IPR004045">
    <property type="entry name" value="Glutathione_S-Trfase_N"/>
</dbReference>
<dbReference type="InterPro" id="IPR050213">
    <property type="entry name" value="GST_superfamily"/>
</dbReference>
<dbReference type="InterPro" id="IPR004046">
    <property type="entry name" value="GST_C"/>
</dbReference>
<proteinExistence type="inferred from homology"/>
<dbReference type="FunFam" id="1.20.1050.10:FF:000030">
    <property type="entry name" value="Glutathione S-transferase S1"/>
    <property type="match status" value="1"/>
</dbReference>
<feature type="non-terminal residue" evidence="5">
    <location>
        <position position="191"/>
    </location>
</feature>
<dbReference type="PROSITE" id="PS50404">
    <property type="entry name" value="GST_NTER"/>
    <property type="match status" value="1"/>
</dbReference>
<dbReference type="CDD" id="cd03039">
    <property type="entry name" value="GST_N_Sigma_like"/>
    <property type="match status" value="1"/>
</dbReference>
<evidence type="ECO:0008006" key="6">
    <source>
        <dbReference type="Google" id="ProtNLM"/>
    </source>
</evidence>
<dbReference type="Gene3D" id="3.40.30.10">
    <property type="entry name" value="Glutaredoxin"/>
    <property type="match status" value="1"/>
</dbReference>
<dbReference type="SUPFAM" id="SSF52833">
    <property type="entry name" value="Thioredoxin-like"/>
    <property type="match status" value="1"/>
</dbReference>